<dbReference type="InterPro" id="IPR018062">
    <property type="entry name" value="HTH_AraC-typ_CS"/>
</dbReference>
<evidence type="ECO:0000313" key="5">
    <source>
        <dbReference type="EMBL" id="MBE1607486.1"/>
    </source>
</evidence>
<accession>A0A927RJS1</accession>
<dbReference type="PROSITE" id="PS00041">
    <property type="entry name" value="HTH_ARAC_FAMILY_1"/>
    <property type="match status" value="1"/>
</dbReference>
<dbReference type="GO" id="GO:0043565">
    <property type="term" value="F:sequence-specific DNA binding"/>
    <property type="evidence" value="ECO:0007669"/>
    <property type="project" value="InterPro"/>
</dbReference>
<keyword evidence="3" id="KW-0804">Transcription</keyword>
<protein>
    <submittedName>
        <fullName evidence="5">Transcriptional regulator GlxA family with amidase domain</fullName>
    </submittedName>
</protein>
<reference evidence="5" key="1">
    <citation type="submission" date="2020-10" db="EMBL/GenBank/DDBJ databases">
        <title>Sequencing the genomes of 1000 actinobacteria strains.</title>
        <authorList>
            <person name="Klenk H.-P."/>
        </authorList>
    </citation>
    <scope>NUCLEOTIDE SEQUENCE</scope>
    <source>
        <strain evidence="5">DSM 45354</strain>
    </source>
</reference>
<organism evidence="5 6">
    <name type="scientific">Actinopolymorpha pittospori</name>
    <dbReference type="NCBI Taxonomy" id="648752"/>
    <lineage>
        <taxon>Bacteria</taxon>
        <taxon>Bacillati</taxon>
        <taxon>Actinomycetota</taxon>
        <taxon>Actinomycetes</taxon>
        <taxon>Propionibacteriales</taxon>
        <taxon>Actinopolymorphaceae</taxon>
        <taxon>Actinopolymorpha</taxon>
    </lineage>
</organism>
<dbReference type="Gene3D" id="3.40.50.880">
    <property type="match status" value="1"/>
</dbReference>
<dbReference type="EMBL" id="JADBEM010000001">
    <property type="protein sequence ID" value="MBE1607486.1"/>
    <property type="molecule type" value="Genomic_DNA"/>
</dbReference>
<dbReference type="SUPFAM" id="SSF46689">
    <property type="entry name" value="Homeodomain-like"/>
    <property type="match status" value="2"/>
</dbReference>
<evidence type="ECO:0000256" key="2">
    <source>
        <dbReference type="ARBA" id="ARBA00023125"/>
    </source>
</evidence>
<dbReference type="InterPro" id="IPR009057">
    <property type="entry name" value="Homeodomain-like_sf"/>
</dbReference>
<dbReference type="InterPro" id="IPR029062">
    <property type="entry name" value="Class_I_gatase-like"/>
</dbReference>
<comment type="caution">
    <text evidence="5">The sequence shown here is derived from an EMBL/GenBank/DDBJ whole genome shotgun (WGS) entry which is preliminary data.</text>
</comment>
<dbReference type="SMART" id="SM00342">
    <property type="entry name" value="HTH_ARAC"/>
    <property type="match status" value="1"/>
</dbReference>
<dbReference type="PANTHER" id="PTHR43130">
    <property type="entry name" value="ARAC-FAMILY TRANSCRIPTIONAL REGULATOR"/>
    <property type="match status" value="1"/>
</dbReference>
<dbReference type="InterPro" id="IPR002818">
    <property type="entry name" value="DJ-1/PfpI"/>
</dbReference>
<keyword evidence="6" id="KW-1185">Reference proteome</keyword>
<dbReference type="Gene3D" id="1.10.10.60">
    <property type="entry name" value="Homeodomain-like"/>
    <property type="match status" value="1"/>
</dbReference>
<feature type="domain" description="HTH araC/xylS-type" evidence="4">
    <location>
        <begin position="195"/>
        <end position="293"/>
    </location>
</feature>
<dbReference type="PANTHER" id="PTHR43130:SF3">
    <property type="entry name" value="HTH-TYPE TRANSCRIPTIONAL REGULATOR RV1931C"/>
    <property type="match status" value="1"/>
</dbReference>
<dbReference type="GO" id="GO:0003700">
    <property type="term" value="F:DNA-binding transcription factor activity"/>
    <property type="evidence" value="ECO:0007669"/>
    <property type="project" value="InterPro"/>
</dbReference>
<evidence type="ECO:0000313" key="6">
    <source>
        <dbReference type="Proteomes" id="UP000638648"/>
    </source>
</evidence>
<dbReference type="CDD" id="cd03137">
    <property type="entry name" value="GATase1_AraC_1"/>
    <property type="match status" value="1"/>
</dbReference>
<dbReference type="SUPFAM" id="SSF52317">
    <property type="entry name" value="Class I glutamine amidotransferase-like"/>
    <property type="match status" value="1"/>
</dbReference>
<evidence type="ECO:0000256" key="3">
    <source>
        <dbReference type="ARBA" id="ARBA00023163"/>
    </source>
</evidence>
<dbReference type="InterPro" id="IPR018060">
    <property type="entry name" value="HTH_AraC"/>
</dbReference>
<evidence type="ECO:0000259" key="4">
    <source>
        <dbReference type="PROSITE" id="PS01124"/>
    </source>
</evidence>
<dbReference type="AlphaFoldDB" id="A0A927RJS1"/>
<gene>
    <name evidence="5" type="ORF">HEB94_004334</name>
</gene>
<sequence length="301" mass="32220">MVAFDLTIPVQVFAHEGHGRYRVTLCTPNPGLVPTTSGFGIEVRADLTALDHADTVVVPGYSREPAPVAALAALRRAHARGARVTSICTGAFVLAEAGLLRGRRATTHWAHAVELARRHPDVDVDPSVLYVDEGDVLTSAGVAAGIDLCLYLLGRDHGEAAAIDRARNMVTPLHRAGGQAQFTPPGAATVGAELAPVLTWARAHLHEPLTVAILAKRALQAPRTFNRAFRAAVGMSPHAWLTAERLRLACRLLEEPDLSVDDVARRTGLGSSANFRLHFKRAFATTPSAYRATFCSPESAR</sequence>
<dbReference type="PROSITE" id="PS01124">
    <property type="entry name" value="HTH_ARAC_FAMILY_2"/>
    <property type="match status" value="1"/>
</dbReference>
<proteinExistence type="predicted"/>
<dbReference type="Pfam" id="PF12833">
    <property type="entry name" value="HTH_18"/>
    <property type="match status" value="1"/>
</dbReference>
<dbReference type="Proteomes" id="UP000638648">
    <property type="component" value="Unassembled WGS sequence"/>
</dbReference>
<evidence type="ECO:0000256" key="1">
    <source>
        <dbReference type="ARBA" id="ARBA00023015"/>
    </source>
</evidence>
<keyword evidence="2" id="KW-0238">DNA-binding</keyword>
<dbReference type="InterPro" id="IPR052158">
    <property type="entry name" value="INH-QAR"/>
</dbReference>
<name>A0A927RJS1_9ACTN</name>
<dbReference type="Pfam" id="PF01965">
    <property type="entry name" value="DJ-1_PfpI"/>
    <property type="match status" value="1"/>
</dbReference>
<keyword evidence="1" id="KW-0805">Transcription regulation</keyword>